<evidence type="ECO:0000313" key="2">
    <source>
        <dbReference type="Proteomes" id="UP000322634"/>
    </source>
</evidence>
<reference evidence="1 2" key="1">
    <citation type="submission" date="2019-08" db="EMBL/GenBank/DDBJ databases">
        <title>Actinomadura sp. nov. CYP1-5 isolated from mountain soil.</title>
        <authorList>
            <person name="Songsumanus A."/>
            <person name="Kuncharoen N."/>
            <person name="Kudo T."/>
            <person name="Yuki M."/>
            <person name="Igarashi Y."/>
            <person name="Tanasupawat S."/>
        </authorList>
    </citation>
    <scope>NUCLEOTIDE SEQUENCE [LARGE SCALE GENOMIC DNA]</scope>
    <source>
        <strain evidence="1 2">GKU157</strain>
    </source>
</reference>
<organism evidence="1 2">
    <name type="scientific">Actinomadura syzygii</name>
    <dbReference type="NCBI Taxonomy" id="1427538"/>
    <lineage>
        <taxon>Bacteria</taxon>
        <taxon>Bacillati</taxon>
        <taxon>Actinomycetota</taxon>
        <taxon>Actinomycetes</taxon>
        <taxon>Streptosporangiales</taxon>
        <taxon>Thermomonosporaceae</taxon>
        <taxon>Actinomadura</taxon>
    </lineage>
</organism>
<dbReference type="InterPro" id="IPR011335">
    <property type="entry name" value="Restrct_endonuc-II-like"/>
</dbReference>
<keyword evidence="2" id="KW-1185">Reference proteome</keyword>
<dbReference type="OrthoDB" id="3196679at2"/>
<proteinExistence type="predicted"/>
<protein>
    <recommendedName>
        <fullName evidence="3">DUF559 domain-containing protein</fullName>
    </recommendedName>
</protein>
<dbReference type="EMBL" id="VSFF01000016">
    <property type="protein sequence ID" value="TYC08618.1"/>
    <property type="molecule type" value="Genomic_DNA"/>
</dbReference>
<dbReference type="Gene3D" id="3.40.960.10">
    <property type="entry name" value="VSR Endonuclease"/>
    <property type="match status" value="1"/>
</dbReference>
<evidence type="ECO:0008006" key="3">
    <source>
        <dbReference type="Google" id="ProtNLM"/>
    </source>
</evidence>
<gene>
    <name evidence="1" type="ORF">FXF65_37635</name>
</gene>
<dbReference type="RefSeq" id="WP_148354937.1">
    <property type="nucleotide sequence ID" value="NZ_JBHSBF010000002.1"/>
</dbReference>
<accession>A0A5D0TR56</accession>
<comment type="caution">
    <text evidence="1">The sequence shown here is derived from an EMBL/GenBank/DDBJ whole genome shotgun (WGS) entry which is preliminary data.</text>
</comment>
<sequence>MADDDSVRLCLGEGLFPQLGGAVTCLETHFGVELKRAVPMLARRKDRGRSRIDAVVVGEKIALEYDGWFWHREERRLDSDTWKSQALLDADWSVIRIREIAHAGALPALPIDSPRHVEIQHRRADGFMVEDPVGPCRAIAALIESLHRQGSDEDPPVLVT</sequence>
<dbReference type="Proteomes" id="UP000322634">
    <property type="component" value="Unassembled WGS sequence"/>
</dbReference>
<evidence type="ECO:0000313" key="1">
    <source>
        <dbReference type="EMBL" id="TYC08618.1"/>
    </source>
</evidence>
<dbReference type="AlphaFoldDB" id="A0A5D0TR56"/>
<dbReference type="SUPFAM" id="SSF52980">
    <property type="entry name" value="Restriction endonuclease-like"/>
    <property type="match status" value="1"/>
</dbReference>
<name>A0A5D0TR56_9ACTN</name>